<comment type="caution">
    <text evidence="1">The sequence shown here is derived from an EMBL/GenBank/DDBJ whole genome shotgun (WGS) entry which is preliminary data.</text>
</comment>
<proteinExistence type="predicted"/>
<sequence length="826" mass="91644">MRCILRFRQKNGRSFAFGYFLKGMSTEKPSADALKHQQAKEHTQIKKKLQCLEFKGSQVDVKTYAELLRACGNVKALADGQSVHAHIAKSRYAKNIYLTNLLIHMYGKCGCIGEARKLFDAVSSRDVVSWTAMIAAYAAQHGQSSEALELFRQMQCEGVQPNKITLVTALAACCTSTALAHGKHIHALTRKNGLESDVIVATALVKMYGKCGSLEDALRVFCQMPERNVISWTTMISAYIQHGQHEEALALFEQMQLSGLKPNKITYLSLLNACASLLALTRGKLIHAHILENGYELDVVLGTALVDMYGKCGSLEDALKTFYIIPERNVVTWTVLISAYAQHGHSTEALQYFEQMQKEGFKPNNVTVVTVLNACSNEAALEDGMLIHAWMIENGIPPSTVVCTALVDMYGKCGYISYARDIFDSMPERDMVTWNAMISVYSNNGKGKDAFLLFQQMQLEGVKLNKVTYVSVLDSCSYVAAPVDGTLIHDHLRRNGLEIDVVVGSALVNMYGNCGKMMEARRVFEMLPERNVVAWTAMISAYAQNKHPMEAIQLFHEMQSQGVKPNKVTFLSVLDACTNAASLEEGELIHSCIDGTDLESDVLVGTALVHMYRKCGCLSDARDVFDKASGRNLIIWTAIIAAYAQHGHGKEAVQLFGHMQWQGVKADEVAFVCLLSACSHTGMIDEGCHYFLSFTIDSSIRPTAEHYGCMIDLYGRAGRLNEAEKFIRSIPVKPDAVMLMALLGACRMYQDVPRGRRVAEELLKLDPDNEAAYVVLSNIYAGAGRWEDAETVRFMMAGRKGSMLESKHWVQKFVVKNPLCKKECFS</sequence>
<accession>A0ACC2EQ27</accession>
<dbReference type="EMBL" id="CM055092">
    <property type="protein sequence ID" value="KAJ7568599.1"/>
    <property type="molecule type" value="Genomic_DNA"/>
</dbReference>
<name>A0ACC2EQ27_DIPCM</name>
<reference evidence="2" key="1">
    <citation type="journal article" date="2024" name="Proc. Natl. Acad. Sci. U.S.A.">
        <title>Extraordinary preservation of gene collinearity over three hundred million years revealed in homosporous lycophytes.</title>
        <authorList>
            <person name="Li C."/>
            <person name="Wickell D."/>
            <person name="Kuo L.Y."/>
            <person name="Chen X."/>
            <person name="Nie B."/>
            <person name="Liao X."/>
            <person name="Peng D."/>
            <person name="Ji J."/>
            <person name="Jenkins J."/>
            <person name="Williams M."/>
            <person name="Shu S."/>
            <person name="Plott C."/>
            <person name="Barry K."/>
            <person name="Rajasekar S."/>
            <person name="Grimwood J."/>
            <person name="Han X."/>
            <person name="Sun S."/>
            <person name="Hou Z."/>
            <person name="He W."/>
            <person name="Dai G."/>
            <person name="Sun C."/>
            <person name="Schmutz J."/>
            <person name="Leebens-Mack J.H."/>
            <person name="Li F.W."/>
            <person name="Wang L."/>
        </authorList>
    </citation>
    <scope>NUCLEOTIDE SEQUENCE [LARGE SCALE GENOMIC DNA]</scope>
    <source>
        <strain evidence="2">cv. PW_Plant_1</strain>
    </source>
</reference>
<keyword evidence="2" id="KW-1185">Reference proteome</keyword>
<organism evidence="1 2">
    <name type="scientific">Diphasiastrum complanatum</name>
    <name type="common">Issler's clubmoss</name>
    <name type="synonym">Lycopodium complanatum</name>
    <dbReference type="NCBI Taxonomy" id="34168"/>
    <lineage>
        <taxon>Eukaryota</taxon>
        <taxon>Viridiplantae</taxon>
        <taxon>Streptophyta</taxon>
        <taxon>Embryophyta</taxon>
        <taxon>Tracheophyta</taxon>
        <taxon>Lycopodiopsida</taxon>
        <taxon>Lycopodiales</taxon>
        <taxon>Lycopodiaceae</taxon>
        <taxon>Lycopodioideae</taxon>
        <taxon>Diphasiastrum</taxon>
    </lineage>
</organism>
<evidence type="ECO:0000313" key="1">
    <source>
        <dbReference type="EMBL" id="KAJ7568599.1"/>
    </source>
</evidence>
<protein>
    <submittedName>
        <fullName evidence="1">Uncharacterized protein</fullName>
    </submittedName>
</protein>
<evidence type="ECO:0000313" key="2">
    <source>
        <dbReference type="Proteomes" id="UP001162992"/>
    </source>
</evidence>
<dbReference type="Proteomes" id="UP001162992">
    <property type="component" value="Chromosome 1"/>
</dbReference>
<gene>
    <name evidence="1" type="ORF">O6H91_01G039600</name>
</gene>